<dbReference type="Proteomes" id="UP000183788">
    <property type="component" value="Unassembled WGS sequence"/>
</dbReference>
<reference evidence="1 3" key="1">
    <citation type="submission" date="2016-11" db="EMBL/GenBank/DDBJ databases">
        <authorList>
            <person name="Jaros S."/>
            <person name="Januszkiewicz K."/>
            <person name="Wedrychowicz H."/>
        </authorList>
    </citation>
    <scope>NUCLEOTIDE SEQUENCE [LARGE SCALE GENOMIC DNA]</scope>
    <source>
        <strain evidence="1 3">DSM 784</strain>
    </source>
</reference>
<keyword evidence="4" id="KW-1185">Reference proteome</keyword>
<proteinExistence type="predicted"/>
<dbReference type="OrthoDB" id="1493451at2"/>
<dbReference type="STRING" id="1004.SAMN05661012_01736"/>
<dbReference type="AlphaFoldDB" id="A0A1K1P5G4"/>
<dbReference type="Proteomes" id="UP001326715">
    <property type="component" value="Chromosome"/>
</dbReference>
<name>A0A1K1P5G4_9BACT</name>
<organism evidence="1 3">
    <name type="scientific">Chitinophaga sancti</name>
    <dbReference type="NCBI Taxonomy" id="1004"/>
    <lineage>
        <taxon>Bacteria</taxon>
        <taxon>Pseudomonadati</taxon>
        <taxon>Bacteroidota</taxon>
        <taxon>Chitinophagia</taxon>
        <taxon>Chitinophagales</taxon>
        <taxon>Chitinophagaceae</taxon>
        <taxon>Chitinophaga</taxon>
    </lineage>
</organism>
<evidence type="ECO:0000313" key="1">
    <source>
        <dbReference type="EMBL" id="SFW41926.1"/>
    </source>
</evidence>
<dbReference type="EMBL" id="FPIZ01000004">
    <property type="protein sequence ID" value="SFW41926.1"/>
    <property type="molecule type" value="Genomic_DNA"/>
</dbReference>
<dbReference type="RefSeq" id="WP_072358928.1">
    <property type="nucleotide sequence ID" value="NZ_CBHWAX010000013.1"/>
</dbReference>
<evidence type="ECO:0000313" key="3">
    <source>
        <dbReference type="Proteomes" id="UP000183788"/>
    </source>
</evidence>
<accession>A0A1K1P5G4</accession>
<evidence type="ECO:0000313" key="4">
    <source>
        <dbReference type="Proteomes" id="UP001326715"/>
    </source>
</evidence>
<reference evidence="2 4" key="2">
    <citation type="submission" date="2023-11" db="EMBL/GenBank/DDBJ databases">
        <title>MicrobeMod: A computational toolkit for identifying prokaryotic methylation and restriction-modification with nanopore sequencing.</title>
        <authorList>
            <person name="Crits-Christoph A."/>
            <person name="Kang S.C."/>
            <person name="Lee H."/>
            <person name="Ostrov N."/>
        </authorList>
    </citation>
    <scope>NUCLEOTIDE SEQUENCE [LARGE SCALE GENOMIC DNA]</scope>
    <source>
        <strain evidence="2 4">ATCC 23090</strain>
    </source>
</reference>
<sequence>MKICSVFLLLFLGFGVAKGQRKLSVAPLYPLQKKMTPAITFVKAAPAVTFTPRVAPPLSPHAYYDQCFGFFCKREWNFEQRTKVPLKFRLGSYQEAQRIEGKQ</sequence>
<evidence type="ECO:0000313" key="2">
    <source>
        <dbReference type="EMBL" id="WQG87440.1"/>
    </source>
</evidence>
<gene>
    <name evidence="1" type="ORF">SAMN05661012_01736</name>
    <name evidence="2" type="ORF">SR876_21170</name>
</gene>
<protein>
    <submittedName>
        <fullName evidence="1">Uncharacterized protein</fullName>
    </submittedName>
</protein>
<dbReference type="EMBL" id="CP140154">
    <property type="protein sequence ID" value="WQG87440.1"/>
    <property type="molecule type" value="Genomic_DNA"/>
</dbReference>